<protein>
    <submittedName>
        <fullName evidence="1">Uncharacterized protein</fullName>
    </submittedName>
</protein>
<reference evidence="1 2" key="1">
    <citation type="journal article" date="2016" name="Nat. Commun.">
        <title>Thousands of microbial genomes shed light on interconnected biogeochemical processes in an aquifer system.</title>
        <authorList>
            <person name="Anantharaman K."/>
            <person name="Brown C.T."/>
            <person name="Hug L.A."/>
            <person name="Sharon I."/>
            <person name="Castelle C.J."/>
            <person name="Probst A.J."/>
            <person name="Thomas B.C."/>
            <person name="Singh A."/>
            <person name="Wilkins M.J."/>
            <person name="Karaoz U."/>
            <person name="Brodie E.L."/>
            <person name="Williams K.H."/>
            <person name="Hubbard S.S."/>
            <person name="Banfield J.F."/>
        </authorList>
    </citation>
    <scope>NUCLEOTIDE SEQUENCE [LARGE SCALE GENOMIC DNA]</scope>
</reference>
<sequence>MDIGRIISSEPDIMPTVKNMLAENMQVVIVRFNHPLNGQEQVVSDSLEEVTGDGISPWTVVKVFGTDEKVCRMIADHLGKQAKLTQEEPGMWRIDLENLTWDQIHLNEVDVEFAIRWEFNAETLVFHSAIEL</sequence>
<gene>
    <name evidence="1" type="ORF">A2415_02395</name>
</gene>
<organism evidence="1 2">
    <name type="scientific">candidate division WWE3 bacterium RIFOXYC1_FULL_39_7</name>
    <dbReference type="NCBI Taxonomy" id="1802643"/>
    <lineage>
        <taxon>Bacteria</taxon>
        <taxon>Katanobacteria</taxon>
    </lineage>
</organism>
<dbReference type="AlphaFoldDB" id="A0A1F4WGU8"/>
<proteinExistence type="predicted"/>
<evidence type="ECO:0000313" key="1">
    <source>
        <dbReference type="EMBL" id="OGC68675.1"/>
    </source>
</evidence>
<comment type="caution">
    <text evidence="1">The sequence shown here is derived from an EMBL/GenBank/DDBJ whole genome shotgun (WGS) entry which is preliminary data.</text>
</comment>
<name>A0A1F4WGU8_UNCKA</name>
<accession>A0A1F4WGU8</accession>
<evidence type="ECO:0000313" key="2">
    <source>
        <dbReference type="Proteomes" id="UP000179113"/>
    </source>
</evidence>
<dbReference type="Proteomes" id="UP000179113">
    <property type="component" value="Unassembled WGS sequence"/>
</dbReference>
<dbReference type="EMBL" id="MEWA01000034">
    <property type="protein sequence ID" value="OGC68675.1"/>
    <property type="molecule type" value="Genomic_DNA"/>
</dbReference>